<keyword evidence="1" id="KW-0732">Signal</keyword>
<evidence type="ECO:0000313" key="3">
    <source>
        <dbReference type="Proteomes" id="UP001161017"/>
    </source>
</evidence>
<comment type="caution">
    <text evidence="2">The sequence shown here is derived from an EMBL/GenBank/DDBJ whole genome shotgun (WGS) entry which is preliminary data.</text>
</comment>
<name>A0AA43QKS2_9LECA</name>
<evidence type="ECO:0000313" key="2">
    <source>
        <dbReference type="EMBL" id="MDI1486125.1"/>
    </source>
</evidence>
<dbReference type="Proteomes" id="UP001161017">
    <property type="component" value="Unassembled WGS sequence"/>
</dbReference>
<feature type="signal peptide" evidence="1">
    <location>
        <begin position="1"/>
        <end position="22"/>
    </location>
</feature>
<organism evidence="2 3">
    <name type="scientific">Ramalina farinacea</name>
    <dbReference type="NCBI Taxonomy" id="258253"/>
    <lineage>
        <taxon>Eukaryota</taxon>
        <taxon>Fungi</taxon>
        <taxon>Dikarya</taxon>
        <taxon>Ascomycota</taxon>
        <taxon>Pezizomycotina</taxon>
        <taxon>Lecanoromycetes</taxon>
        <taxon>OSLEUM clade</taxon>
        <taxon>Lecanoromycetidae</taxon>
        <taxon>Lecanorales</taxon>
        <taxon>Lecanorineae</taxon>
        <taxon>Ramalinaceae</taxon>
        <taxon>Ramalina</taxon>
    </lineage>
</organism>
<sequence>MVSHTIIYALAAWAVLPHCAMGGQGASTFACLSLDSVPSPGFNVSFNSGEKSSCMNAFGHGAIMAVTQPGITCTCIGYVEAKGSGGCWFKMISSWSLSYLYASDNKAYHGETSSHWYASHTLDNGMTLHDESAGTMVCSKPELCNKRNSDGPTILWNSGTAGPIYVSLGLRS</sequence>
<accession>A0AA43QKS2</accession>
<dbReference type="EMBL" id="JAPUFD010000002">
    <property type="protein sequence ID" value="MDI1486125.1"/>
    <property type="molecule type" value="Genomic_DNA"/>
</dbReference>
<gene>
    <name evidence="2" type="ORF">OHK93_004315</name>
</gene>
<proteinExistence type="predicted"/>
<feature type="chain" id="PRO_5041357294" evidence="1">
    <location>
        <begin position="23"/>
        <end position="172"/>
    </location>
</feature>
<dbReference type="AlphaFoldDB" id="A0AA43QKS2"/>
<keyword evidence="3" id="KW-1185">Reference proteome</keyword>
<evidence type="ECO:0000256" key="1">
    <source>
        <dbReference type="SAM" id="SignalP"/>
    </source>
</evidence>
<reference evidence="2" key="1">
    <citation type="journal article" date="2023" name="Genome Biol. Evol.">
        <title>First Whole Genome Sequence and Flow Cytometry Genome Size Data for the Lichen-Forming Fungus Ramalina farinacea (Ascomycota).</title>
        <authorList>
            <person name="Llewellyn T."/>
            <person name="Mian S."/>
            <person name="Hill R."/>
            <person name="Leitch I.J."/>
            <person name="Gaya E."/>
        </authorList>
    </citation>
    <scope>NUCLEOTIDE SEQUENCE</scope>
    <source>
        <strain evidence="2">LIQ254RAFAR</strain>
    </source>
</reference>
<protein>
    <submittedName>
        <fullName evidence="2">Uncharacterized protein</fullName>
    </submittedName>
</protein>